<protein>
    <submittedName>
        <fullName evidence="2">Uncharacterized protein</fullName>
    </submittedName>
</protein>
<proteinExistence type="predicted"/>
<dbReference type="Gramene" id="ORUFI11G06080.1">
    <property type="protein sequence ID" value="ORUFI11G06080.1"/>
    <property type="gene ID" value="ORUFI11G06080"/>
</dbReference>
<reference evidence="2" key="2">
    <citation type="submission" date="2015-06" db="UniProtKB">
        <authorList>
            <consortium name="EnsemblPlants"/>
        </authorList>
    </citation>
    <scope>IDENTIFICATION</scope>
</reference>
<evidence type="ECO:0000313" key="2">
    <source>
        <dbReference type="EnsemblPlants" id="ORUFI11G06080.1"/>
    </source>
</evidence>
<accession>A0A0E0R5F5</accession>
<evidence type="ECO:0000313" key="3">
    <source>
        <dbReference type="Proteomes" id="UP000008022"/>
    </source>
</evidence>
<dbReference type="AlphaFoldDB" id="A0A0E0R5F5"/>
<organism evidence="2 3">
    <name type="scientific">Oryza rufipogon</name>
    <name type="common">Brownbeard rice</name>
    <name type="synonym">Asian wild rice</name>
    <dbReference type="NCBI Taxonomy" id="4529"/>
    <lineage>
        <taxon>Eukaryota</taxon>
        <taxon>Viridiplantae</taxon>
        <taxon>Streptophyta</taxon>
        <taxon>Embryophyta</taxon>
        <taxon>Tracheophyta</taxon>
        <taxon>Spermatophyta</taxon>
        <taxon>Magnoliopsida</taxon>
        <taxon>Liliopsida</taxon>
        <taxon>Poales</taxon>
        <taxon>Poaceae</taxon>
        <taxon>BOP clade</taxon>
        <taxon>Oryzoideae</taxon>
        <taxon>Oryzeae</taxon>
        <taxon>Oryzinae</taxon>
        <taxon>Oryza</taxon>
    </lineage>
</organism>
<dbReference type="HOGENOM" id="CLU_2531407_0_0_1"/>
<dbReference type="Proteomes" id="UP000008022">
    <property type="component" value="Unassembled WGS sequence"/>
</dbReference>
<keyword evidence="3" id="KW-1185">Reference proteome</keyword>
<feature type="region of interest" description="Disordered" evidence="1">
    <location>
        <begin position="1"/>
        <end position="84"/>
    </location>
</feature>
<reference evidence="3" key="1">
    <citation type="submission" date="2013-06" db="EMBL/GenBank/DDBJ databases">
        <authorList>
            <person name="Zhao Q."/>
        </authorList>
    </citation>
    <scope>NUCLEOTIDE SEQUENCE</scope>
    <source>
        <strain evidence="3">cv. W1943</strain>
    </source>
</reference>
<sequence>MDKRTEPKFRKPNLPCAPLLGADDDHRPTPTPSAVLILFHPAAQDSRTRKRRLSKPRRRGPRPNGLPCTRAPRPSEPSAQPTKQ</sequence>
<name>A0A0E0R5F5_ORYRU</name>
<feature type="compositionally biased region" description="Basic residues" evidence="1">
    <location>
        <begin position="48"/>
        <end position="61"/>
    </location>
</feature>
<evidence type="ECO:0000256" key="1">
    <source>
        <dbReference type="SAM" id="MobiDB-lite"/>
    </source>
</evidence>
<dbReference type="EnsemblPlants" id="ORUFI11G06080.1">
    <property type="protein sequence ID" value="ORUFI11G06080.1"/>
    <property type="gene ID" value="ORUFI11G06080"/>
</dbReference>